<evidence type="ECO:0000259" key="1">
    <source>
        <dbReference type="Pfam" id="PF13976"/>
    </source>
</evidence>
<keyword evidence="3" id="KW-1185">Reference proteome</keyword>
<organism evidence="2 3">
    <name type="scientific">Phytophthora cactorum</name>
    <dbReference type="NCBI Taxonomy" id="29920"/>
    <lineage>
        <taxon>Eukaryota</taxon>
        <taxon>Sar</taxon>
        <taxon>Stramenopiles</taxon>
        <taxon>Oomycota</taxon>
        <taxon>Peronosporomycetes</taxon>
        <taxon>Peronosporales</taxon>
        <taxon>Peronosporaceae</taxon>
        <taxon>Phytophthora</taxon>
    </lineage>
</organism>
<dbReference type="Pfam" id="PF13976">
    <property type="entry name" value="gag_pre-integrs"/>
    <property type="match status" value="1"/>
</dbReference>
<dbReference type="Proteomes" id="UP000251314">
    <property type="component" value="Unassembled WGS sequence"/>
</dbReference>
<dbReference type="EMBL" id="MJFZ01004393">
    <property type="protein sequence ID" value="RAW19732.1"/>
    <property type="molecule type" value="Genomic_DNA"/>
</dbReference>
<protein>
    <recommendedName>
        <fullName evidence="1">GAG-pre-integrase domain-containing protein</fullName>
    </recommendedName>
</protein>
<dbReference type="AlphaFoldDB" id="A0A329R8K8"/>
<reference evidence="2 3" key="1">
    <citation type="submission" date="2018-01" db="EMBL/GenBank/DDBJ databases">
        <title>Draft genome of the strawberry crown rot pathogen Phytophthora cactorum.</title>
        <authorList>
            <person name="Armitage A.D."/>
            <person name="Lysoe E."/>
            <person name="Nellist C.F."/>
            <person name="Harrison R.J."/>
            <person name="Brurberg M.B."/>
        </authorList>
    </citation>
    <scope>NUCLEOTIDE SEQUENCE [LARGE SCALE GENOMIC DNA]</scope>
    <source>
        <strain evidence="2 3">10300</strain>
    </source>
</reference>
<comment type="caution">
    <text evidence="2">The sequence shown here is derived from an EMBL/GenBank/DDBJ whole genome shotgun (WGS) entry which is preliminary data.</text>
</comment>
<gene>
    <name evidence="2" type="ORF">PC110_g23826</name>
</gene>
<proteinExistence type="predicted"/>
<sequence length="81" mass="9392">MTRENERALVRWHTRLGQLNYGALQEMVKNETVDGLEFTGSVCAPNDRCSTCIQSRMKRMSYKNLDTVRSTVPYQKLMSDM</sequence>
<name>A0A329R8K8_9STRA</name>
<accession>A0A329R8K8</accession>
<dbReference type="VEuPathDB" id="FungiDB:PC110_g23826"/>
<evidence type="ECO:0000313" key="2">
    <source>
        <dbReference type="EMBL" id="RAW19732.1"/>
    </source>
</evidence>
<evidence type="ECO:0000313" key="3">
    <source>
        <dbReference type="Proteomes" id="UP000251314"/>
    </source>
</evidence>
<feature type="domain" description="GAG-pre-integrase" evidence="1">
    <location>
        <begin position="5"/>
        <end position="56"/>
    </location>
</feature>
<dbReference type="OrthoDB" id="413361at2759"/>
<dbReference type="InterPro" id="IPR025724">
    <property type="entry name" value="GAG-pre-integrase_dom"/>
</dbReference>